<keyword evidence="2" id="KW-1185">Reference proteome</keyword>
<dbReference type="Proteomes" id="UP000475117">
    <property type="component" value="Chromosome"/>
</dbReference>
<reference evidence="1 2" key="1">
    <citation type="submission" date="2020-12" db="EMBL/GenBank/DDBJ databases">
        <title>Sulforoseuscoccus oceanibium gen. nov., sp. nov., a representative of the phylum Verrucomicrobia with special cytoplasmic membrane, and proposal of Sulforoseuscoccusaceae fam. nov.</title>
        <authorList>
            <person name="Xi F."/>
        </authorList>
    </citation>
    <scope>NUCLEOTIDE SEQUENCE [LARGE SCALE GENOMIC DNA]</scope>
    <source>
        <strain evidence="1 2">T37</strain>
    </source>
</reference>
<dbReference type="AlphaFoldDB" id="A0A6B3LBN9"/>
<sequence length="362" mass="38956">MIRPLHSSLTKVPVAALAMAIPSAVMAEQQDEAATAGTPESQVKDASEHAQMAAAVPVELFLGQKIELLPLLPEGERRNESPVTMRVEADEQGLYVVFDLVDVVLAELDTTGSPFYIDLSLDLRGDDVRGKNGKAMVVRLVGRLDAGQMAVQFSEVPESDDAPLKVTSTKAAKARLSMMREGYPRVSLFVPKSAFRGHPWDLTAQDSTVPMCGILRLAKLNPAVVSSIEMDGEGLEHPVQAQNEPGQPVYPDWNAFVINRSAEHTDRDGWLSACGLNTLHLKKIDAASLADALHGAGSAPDADDRVRRARAIAFAAVLDPELRGAIVMATEHSSKAVQEGARLVMEQESFEQLADAPQAPEV</sequence>
<dbReference type="RefSeq" id="WP_164363398.1">
    <property type="nucleotide sequence ID" value="NZ_CP066776.1"/>
</dbReference>
<dbReference type="KEGG" id="soa:G3M56_008955"/>
<evidence type="ECO:0000313" key="1">
    <source>
        <dbReference type="EMBL" id="QQL44022.1"/>
    </source>
</evidence>
<dbReference type="EMBL" id="CP066776">
    <property type="protein sequence ID" value="QQL44022.1"/>
    <property type="molecule type" value="Genomic_DNA"/>
</dbReference>
<evidence type="ECO:0000313" key="2">
    <source>
        <dbReference type="Proteomes" id="UP000475117"/>
    </source>
</evidence>
<accession>A0A6B3LBN9</accession>
<protein>
    <submittedName>
        <fullName evidence="1">Uncharacterized protein</fullName>
    </submittedName>
</protein>
<organism evidence="1 2">
    <name type="scientific">Sulfuriroseicoccus oceanibius</name>
    <dbReference type="NCBI Taxonomy" id="2707525"/>
    <lineage>
        <taxon>Bacteria</taxon>
        <taxon>Pseudomonadati</taxon>
        <taxon>Verrucomicrobiota</taxon>
        <taxon>Verrucomicrobiia</taxon>
        <taxon>Verrucomicrobiales</taxon>
        <taxon>Verrucomicrobiaceae</taxon>
        <taxon>Sulfuriroseicoccus</taxon>
    </lineage>
</organism>
<gene>
    <name evidence="1" type="ORF">G3M56_008955</name>
</gene>
<proteinExistence type="predicted"/>
<name>A0A6B3LBN9_9BACT</name>